<dbReference type="CDD" id="cd03143">
    <property type="entry name" value="A4_beta-galactosidase_middle_domain"/>
    <property type="match status" value="1"/>
</dbReference>
<reference evidence="3" key="1">
    <citation type="submission" date="2018-06" db="EMBL/GenBank/DDBJ databases">
        <authorList>
            <person name="Zhirakovskaya E."/>
        </authorList>
    </citation>
    <scope>NUCLEOTIDE SEQUENCE</scope>
</reference>
<keyword evidence="1" id="KW-0732">Signal</keyword>
<feature type="non-terminal residue" evidence="3">
    <location>
        <position position="651"/>
    </location>
</feature>
<evidence type="ECO:0008006" key="4">
    <source>
        <dbReference type="Google" id="ProtNLM"/>
    </source>
</evidence>
<dbReference type="GO" id="GO:0016787">
    <property type="term" value="F:hydrolase activity"/>
    <property type="evidence" value="ECO:0007669"/>
    <property type="project" value="UniProtKB-KW"/>
</dbReference>
<gene>
    <name evidence="3" type="ORF">MNBD_IGNAVI01-2559</name>
</gene>
<dbReference type="EMBL" id="UOGD01000295">
    <property type="protein sequence ID" value="VAX25318.1"/>
    <property type="molecule type" value="Genomic_DNA"/>
</dbReference>
<dbReference type="PANTHER" id="PTHR43817:SF1">
    <property type="entry name" value="HYDROLASE, FAMILY 43, PUTATIVE (AFU_ORTHOLOGUE AFUA_3G01660)-RELATED"/>
    <property type="match status" value="1"/>
</dbReference>
<dbReference type="AlphaFoldDB" id="A0A3B1CMX2"/>
<evidence type="ECO:0000256" key="1">
    <source>
        <dbReference type="ARBA" id="ARBA00022729"/>
    </source>
</evidence>
<sequence length="651" mass="72886">MNFLAIIKTISIYLSLIFLTTHCVSETNRSLKEGFINPPDSARPGVYWYFMDGNLSREGITADLESMKEAGIGNVLFLEVNVGVPRGPIDFLSEEWQELYKHAVREAERLGIEITLGSGPGWAGSGGPWVKPEQSMQHLVASSTEVKGPEKFKGLLPKPPPRKPYFGEKALTKSLREKWIAYYEDVAVLAFPTPAIDNRIKDVDEKALYYRAPYTSRKNVKPYLPAPADYQEISGSAIDTSKIIDLTEKLKPDGTLEWEVPKGSWTIMRFGKRNNGAVTRPAPAPGLGFESDKFDTTAFNAHFDEYIGKLIKKVGPRKKGIAGGWTMIHIDSWEMGAQNWTENFRKEFKNRRGYDPLPFYPAYTGRIVGSLEMSERFLWDLRQTSMELILENHAGHFKELGRRHGLKLSIEPYDMNPTADLDLGAVADVPMCEFWTKGFGFNSSFSCIEATSIAHVHGSPVVAAEAFTAGSKEAWKKYPGNVKNQGDWAFSIGVNKFVYHTFAHKPLGEKYRPGMTMGPYGVHWDRGQTWWSMASAYHKYIARCQYVLRQGRTVADVLYLTPEGAPHVFRPPMSALEGDDVLPDKRGYNFDGCSPLALIEKASVKNNRIIFPGGASYRLLVLPDFETMTPALLEKIESLVKEGAIIVGMPP</sequence>
<dbReference type="Pfam" id="PF17132">
    <property type="entry name" value="Glyco_hydro_106"/>
    <property type="match status" value="1"/>
</dbReference>
<evidence type="ECO:0000256" key="2">
    <source>
        <dbReference type="ARBA" id="ARBA00022801"/>
    </source>
</evidence>
<keyword evidence="2" id="KW-0378">Hydrolase</keyword>
<protein>
    <recommendedName>
        <fullName evidence="4">Glycosyl hydrolase</fullName>
    </recommendedName>
</protein>
<dbReference type="PANTHER" id="PTHR43817">
    <property type="entry name" value="GLYCOSYL HYDROLASE"/>
    <property type="match status" value="1"/>
</dbReference>
<evidence type="ECO:0000313" key="3">
    <source>
        <dbReference type="EMBL" id="VAX25318.1"/>
    </source>
</evidence>
<name>A0A3B1CMX2_9ZZZZ</name>
<accession>A0A3B1CMX2</accession>
<organism evidence="3">
    <name type="scientific">hydrothermal vent metagenome</name>
    <dbReference type="NCBI Taxonomy" id="652676"/>
    <lineage>
        <taxon>unclassified sequences</taxon>
        <taxon>metagenomes</taxon>
        <taxon>ecological metagenomes</taxon>
    </lineage>
</organism>
<proteinExistence type="predicted"/>